<keyword evidence="1" id="KW-0472">Membrane</keyword>
<evidence type="ECO:0008006" key="3">
    <source>
        <dbReference type="Google" id="ProtNLM"/>
    </source>
</evidence>
<accession>A0A3B0WLE8</accession>
<protein>
    <recommendedName>
        <fullName evidence="3">Mercuric transport protein, MerC</fullName>
    </recommendedName>
</protein>
<name>A0A3B0WLE8_9ZZZZ</name>
<keyword evidence="1" id="KW-1133">Transmembrane helix</keyword>
<evidence type="ECO:0000313" key="2">
    <source>
        <dbReference type="EMBL" id="VAW56695.1"/>
    </source>
</evidence>
<dbReference type="Pfam" id="PF03203">
    <property type="entry name" value="MerC"/>
    <property type="match status" value="1"/>
</dbReference>
<dbReference type="AlphaFoldDB" id="A0A3B0WLE8"/>
<dbReference type="GO" id="GO:0015097">
    <property type="term" value="F:mercury ion transmembrane transporter activity"/>
    <property type="evidence" value="ECO:0007669"/>
    <property type="project" value="InterPro"/>
</dbReference>
<feature type="transmembrane region" description="Helical" evidence="1">
    <location>
        <begin position="57"/>
        <end position="76"/>
    </location>
</feature>
<evidence type="ECO:0000256" key="1">
    <source>
        <dbReference type="SAM" id="Phobius"/>
    </source>
</evidence>
<keyword evidence="1" id="KW-0812">Transmembrane</keyword>
<dbReference type="InterPro" id="IPR004891">
    <property type="entry name" value="Mercury-R_MerC"/>
</dbReference>
<sequence length="140" mass="14913">MSFSNKDKTNKSTWLGSLAVLPGIGAALLPALTCPACWPAYAGLLSSMGIGFLDYSPWLLPLTLVFLFVALAALAHKGIKQKLWGPFILGLVGSVLLVVGKYVFSIDVLLYIGVILLVIGSAWNAWPKKVCTAKSCETSN</sequence>
<feature type="transmembrane region" description="Helical" evidence="1">
    <location>
        <begin position="83"/>
        <end position="102"/>
    </location>
</feature>
<organism evidence="2">
    <name type="scientific">hydrothermal vent metagenome</name>
    <dbReference type="NCBI Taxonomy" id="652676"/>
    <lineage>
        <taxon>unclassified sequences</taxon>
        <taxon>metagenomes</taxon>
        <taxon>ecological metagenomes</taxon>
    </lineage>
</organism>
<reference evidence="2" key="1">
    <citation type="submission" date="2018-06" db="EMBL/GenBank/DDBJ databases">
        <authorList>
            <person name="Zhirakovskaya E."/>
        </authorList>
    </citation>
    <scope>NUCLEOTIDE SEQUENCE</scope>
</reference>
<proteinExistence type="predicted"/>
<feature type="transmembrane region" description="Helical" evidence="1">
    <location>
        <begin position="108"/>
        <end position="126"/>
    </location>
</feature>
<gene>
    <name evidence="2" type="ORF">MNBD_GAMMA07-880</name>
</gene>
<dbReference type="GO" id="GO:0016020">
    <property type="term" value="C:membrane"/>
    <property type="evidence" value="ECO:0007669"/>
    <property type="project" value="InterPro"/>
</dbReference>
<dbReference type="EMBL" id="UOFF01000270">
    <property type="protein sequence ID" value="VAW56695.1"/>
    <property type="molecule type" value="Genomic_DNA"/>
</dbReference>